<dbReference type="InterPro" id="IPR036291">
    <property type="entry name" value="NAD(P)-bd_dom_sf"/>
</dbReference>
<accession>A0A8J6ILA0</accession>
<dbReference type="PANTHER" id="PTHR42901:SF1">
    <property type="entry name" value="ALCOHOL DEHYDROGENASE"/>
    <property type="match status" value="1"/>
</dbReference>
<dbReference type="Pfam" id="PF00106">
    <property type="entry name" value="adh_short"/>
    <property type="match status" value="1"/>
</dbReference>
<dbReference type="PRINTS" id="PR00081">
    <property type="entry name" value="GDHRDH"/>
</dbReference>
<keyword evidence="4" id="KW-1185">Reference proteome</keyword>
<evidence type="ECO:0000256" key="1">
    <source>
        <dbReference type="ARBA" id="ARBA00006484"/>
    </source>
</evidence>
<sequence length="246" mass="26535">MQFEISPDALANKIILITGSGDGIGKQLALDCAKAGATTILLGKTVEKLEQVYDQICQNNWPQPAIVPMDLNGANESHYQGLATTIEEQFGKLDGLVLNAGQLGTLRPLAQIPLDEWSEVMQVNVTSQFLMLKTLIPVLQKAQHASVVFASSGVGRKGRAYWGCYSVSKFASDGLMQSLADEYANSSLRFNAVNPGATHTAMRTKAYPAENISSLKKPEDVVAPYLYLLSDSSIGQNGLFVEAQPK</sequence>
<dbReference type="SUPFAM" id="SSF51735">
    <property type="entry name" value="NAD(P)-binding Rossmann-fold domains"/>
    <property type="match status" value="1"/>
</dbReference>
<dbReference type="Proteomes" id="UP000601768">
    <property type="component" value="Unassembled WGS sequence"/>
</dbReference>
<dbReference type="GO" id="GO:0016491">
    <property type="term" value="F:oxidoreductase activity"/>
    <property type="evidence" value="ECO:0007669"/>
    <property type="project" value="UniProtKB-KW"/>
</dbReference>
<organism evidence="3 4">
    <name type="scientific">Neptunicella marina</name>
    <dbReference type="NCBI Taxonomy" id="2125989"/>
    <lineage>
        <taxon>Bacteria</taxon>
        <taxon>Pseudomonadati</taxon>
        <taxon>Pseudomonadota</taxon>
        <taxon>Gammaproteobacteria</taxon>
        <taxon>Alteromonadales</taxon>
        <taxon>Alteromonadaceae</taxon>
        <taxon>Neptunicella</taxon>
    </lineage>
</organism>
<name>A0A8J6ILA0_9ALTE</name>
<evidence type="ECO:0000256" key="2">
    <source>
        <dbReference type="ARBA" id="ARBA00023002"/>
    </source>
</evidence>
<dbReference type="NCBIfam" id="NF006509">
    <property type="entry name" value="PRK08945.1"/>
    <property type="match status" value="1"/>
</dbReference>
<evidence type="ECO:0000313" key="4">
    <source>
        <dbReference type="Proteomes" id="UP000601768"/>
    </source>
</evidence>
<protein>
    <submittedName>
        <fullName evidence="3">YciK family oxidoreductase</fullName>
    </submittedName>
</protein>
<evidence type="ECO:0000313" key="3">
    <source>
        <dbReference type="EMBL" id="MBC3764665.1"/>
    </source>
</evidence>
<comment type="similarity">
    <text evidence="1">Belongs to the short-chain dehydrogenases/reductases (SDR) family.</text>
</comment>
<reference evidence="3" key="1">
    <citation type="journal article" date="2018" name="Int. J. Syst. Evol. Microbiol.">
        <title>Neptunicella marina gen. nov., sp. nov., isolated from surface seawater.</title>
        <authorList>
            <person name="Liu X."/>
            <person name="Lai Q."/>
            <person name="Du Y."/>
            <person name="Zhang X."/>
            <person name="Liu Z."/>
            <person name="Sun F."/>
            <person name="Shao Z."/>
        </authorList>
    </citation>
    <scope>NUCLEOTIDE SEQUENCE</scope>
    <source>
        <strain evidence="3">S27-2</strain>
    </source>
</reference>
<dbReference type="InterPro" id="IPR002347">
    <property type="entry name" value="SDR_fam"/>
</dbReference>
<gene>
    <name evidence="3" type="ORF">H8B19_02160</name>
</gene>
<dbReference type="Gene3D" id="3.40.50.720">
    <property type="entry name" value="NAD(P)-binding Rossmann-like Domain"/>
    <property type="match status" value="1"/>
</dbReference>
<dbReference type="PROSITE" id="PS00061">
    <property type="entry name" value="ADH_SHORT"/>
    <property type="match status" value="1"/>
</dbReference>
<dbReference type="InterPro" id="IPR020904">
    <property type="entry name" value="Sc_DH/Rdtase_CS"/>
</dbReference>
<keyword evidence="2" id="KW-0560">Oxidoreductase</keyword>
<comment type="caution">
    <text evidence="3">The sequence shown here is derived from an EMBL/GenBank/DDBJ whole genome shotgun (WGS) entry which is preliminary data.</text>
</comment>
<dbReference type="RefSeq" id="WP_186505126.1">
    <property type="nucleotide sequence ID" value="NZ_JACNEP010000001.1"/>
</dbReference>
<reference evidence="3" key="2">
    <citation type="submission" date="2020-08" db="EMBL/GenBank/DDBJ databases">
        <authorList>
            <person name="Lai Q."/>
        </authorList>
    </citation>
    <scope>NUCLEOTIDE SEQUENCE</scope>
    <source>
        <strain evidence="3">S27-2</strain>
    </source>
</reference>
<dbReference type="EMBL" id="JACNEP010000001">
    <property type="protein sequence ID" value="MBC3764665.1"/>
    <property type="molecule type" value="Genomic_DNA"/>
</dbReference>
<dbReference type="AlphaFoldDB" id="A0A8J6ILA0"/>
<dbReference type="PANTHER" id="PTHR42901">
    <property type="entry name" value="ALCOHOL DEHYDROGENASE"/>
    <property type="match status" value="1"/>
</dbReference>
<proteinExistence type="inferred from homology"/>